<evidence type="ECO:0000313" key="10">
    <source>
        <dbReference type="EMBL" id="TDP84785.1"/>
    </source>
</evidence>
<feature type="transmembrane region" description="Helical" evidence="9">
    <location>
        <begin position="161"/>
        <end position="180"/>
    </location>
</feature>
<comment type="caution">
    <text evidence="10">The sequence shown here is derived from an EMBL/GenBank/DDBJ whole genome shotgun (WGS) entry which is preliminary data.</text>
</comment>
<dbReference type="GO" id="GO:0008233">
    <property type="term" value="F:peptidase activity"/>
    <property type="evidence" value="ECO:0007669"/>
    <property type="project" value="UniProtKB-KW"/>
</dbReference>
<proteinExistence type="predicted"/>
<evidence type="ECO:0000256" key="8">
    <source>
        <dbReference type="SAM" id="MobiDB-lite"/>
    </source>
</evidence>
<feature type="transmembrane region" description="Helical" evidence="9">
    <location>
        <begin position="96"/>
        <end position="116"/>
    </location>
</feature>
<keyword evidence="3" id="KW-0645">Protease</keyword>
<evidence type="ECO:0000256" key="2">
    <source>
        <dbReference type="ARBA" id="ARBA00022475"/>
    </source>
</evidence>
<keyword evidence="7 9" id="KW-0472">Membrane</keyword>
<keyword evidence="5" id="KW-0378">Hydrolase</keyword>
<name>A0A4R6RFB5_9BURK</name>
<feature type="compositionally biased region" description="Polar residues" evidence="8">
    <location>
        <begin position="7"/>
        <end position="18"/>
    </location>
</feature>
<keyword evidence="11" id="KW-1185">Reference proteome</keyword>
<feature type="region of interest" description="Disordered" evidence="8">
    <location>
        <begin position="1"/>
        <end position="22"/>
    </location>
</feature>
<accession>A0A4R6RFB5</accession>
<evidence type="ECO:0000256" key="6">
    <source>
        <dbReference type="ARBA" id="ARBA00022989"/>
    </source>
</evidence>
<dbReference type="InterPro" id="IPR026392">
    <property type="entry name" value="Exo/Archaeosortase_dom"/>
</dbReference>
<feature type="transmembrane region" description="Helical" evidence="9">
    <location>
        <begin position="29"/>
        <end position="49"/>
    </location>
</feature>
<keyword evidence="4 9" id="KW-0812">Transmembrane</keyword>
<protein>
    <submittedName>
        <fullName evidence="10">Exosortase/archaeosortase family protein</fullName>
    </submittedName>
</protein>
<dbReference type="Proteomes" id="UP000294593">
    <property type="component" value="Unassembled WGS sequence"/>
</dbReference>
<evidence type="ECO:0000256" key="5">
    <source>
        <dbReference type="ARBA" id="ARBA00022801"/>
    </source>
</evidence>
<evidence type="ECO:0000256" key="3">
    <source>
        <dbReference type="ARBA" id="ARBA00022670"/>
    </source>
</evidence>
<evidence type="ECO:0000256" key="9">
    <source>
        <dbReference type="SAM" id="Phobius"/>
    </source>
</evidence>
<evidence type="ECO:0000313" key="11">
    <source>
        <dbReference type="Proteomes" id="UP000294593"/>
    </source>
</evidence>
<keyword evidence="2" id="KW-1003">Cell membrane</keyword>
<evidence type="ECO:0000256" key="4">
    <source>
        <dbReference type="ARBA" id="ARBA00022692"/>
    </source>
</evidence>
<sequence>MTREMNGVQSDGLTQEPQGHTPARKHSTLWRAAIFIALFALLQGLYGAAKGSWVERLVVDHATVQTAAWLIDAVDPSVGVTPAGPRLRAPGGGINILNGCEGIEAAFMMVAAMLVAPLPLRTRVSGMLVGSMLVFVLNQARVVALFYAFRADKALFDMLHGIVAPMLLIIGAAAFFVIWLNRYAITPDVESKPQPV</sequence>
<dbReference type="EMBL" id="SNXW01000003">
    <property type="protein sequence ID" value="TDP84785.1"/>
    <property type="molecule type" value="Genomic_DNA"/>
</dbReference>
<comment type="subcellular location">
    <subcellularLocation>
        <location evidence="1">Cell membrane</location>
        <topology evidence="1">Multi-pass membrane protein</topology>
    </subcellularLocation>
</comment>
<dbReference type="GO" id="GO:0005886">
    <property type="term" value="C:plasma membrane"/>
    <property type="evidence" value="ECO:0007669"/>
    <property type="project" value="UniProtKB-SubCell"/>
</dbReference>
<keyword evidence="6 9" id="KW-1133">Transmembrane helix</keyword>
<feature type="transmembrane region" description="Helical" evidence="9">
    <location>
        <begin position="128"/>
        <end position="149"/>
    </location>
</feature>
<evidence type="ECO:0000256" key="7">
    <source>
        <dbReference type="ARBA" id="ARBA00023136"/>
    </source>
</evidence>
<reference evidence="10 11" key="1">
    <citation type="submission" date="2019-03" db="EMBL/GenBank/DDBJ databases">
        <title>Genomic Encyclopedia of Type Strains, Phase IV (KMG-IV): sequencing the most valuable type-strain genomes for metagenomic binning, comparative biology and taxonomic classification.</title>
        <authorList>
            <person name="Goeker M."/>
        </authorList>
    </citation>
    <scope>NUCLEOTIDE SEQUENCE [LARGE SCALE GENOMIC DNA]</scope>
    <source>
        <strain evidence="10 11">DSM 11901</strain>
    </source>
</reference>
<organism evidence="10 11">
    <name type="scientific">Aquabacterium commune</name>
    <dbReference type="NCBI Taxonomy" id="70586"/>
    <lineage>
        <taxon>Bacteria</taxon>
        <taxon>Pseudomonadati</taxon>
        <taxon>Pseudomonadota</taxon>
        <taxon>Betaproteobacteria</taxon>
        <taxon>Burkholderiales</taxon>
        <taxon>Aquabacterium</taxon>
    </lineage>
</organism>
<dbReference type="GO" id="GO:0006508">
    <property type="term" value="P:proteolysis"/>
    <property type="evidence" value="ECO:0007669"/>
    <property type="project" value="UniProtKB-KW"/>
</dbReference>
<dbReference type="AlphaFoldDB" id="A0A4R6RFB5"/>
<dbReference type="RefSeq" id="WP_166643504.1">
    <property type="nucleotide sequence ID" value="NZ_SNXW01000003.1"/>
</dbReference>
<gene>
    <name evidence="10" type="ORF">EV672_103359</name>
</gene>
<dbReference type="NCBIfam" id="TIGR04178">
    <property type="entry name" value="exo_archaeo"/>
    <property type="match status" value="1"/>
</dbReference>
<evidence type="ECO:0000256" key="1">
    <source>
        <dbReference type="ARBA" id="ARBA00004651"/>
    </source>
</evidence>